<keyword evidence="3" id="KW-1185">Reference proteome</keyword>
<name>A0AAW1TRC8_9CUCU</name>
<dbReference type="Proteomes" id="UP001431783">
    <property type="component" value="Unassembled WGS sequence"/>
</dbReference>
<reference evidence="2 3" key="1">
    <citation type="submission" date="2023-03" db="EMBL/GenBank/DDBJ databases">
        <title>Genome insight into feeding habits of ladybird beetles.</title>
        <authorList>
            <person name="Li H.-S."/>
            <person name="Huang Y.-H."/>
            <person name="Pang H."/>
        </authorList>
    </citation>
    <scope>NUCLEOTIDE SEQUENCE [LARGE SCALE GENOMIC DNA]</scope>
    <source>
        <strain evidence="2">SYSU_2023b</strain>
        <tissue evidence="2">Whole body</tissue>
    </source>
</reference>
<evidence type="ECO:0000256" key="1">
    <source>
        <dbReference type="SAM" id="MobiDB-lite"/>
    </source>
</evidence>
<feature type="compositionally biased region" description="Basic and acidic residues" evidence="1">
    <location>
        <begin position="65"/>
        <end position="76"/>
    </location>
</feature>
<comment type="caution">
    <text evidence="2">The sequence shown here is derived from an EMBL/GenBank/DDBJ whole genome shotgun (WGS) entry which is preliminary data.</text>
</comment>
<sequence length="109" mass="12604">MRISPIQSNHYTVLCWYRHSRGWHQAEVFLFSLIGVQGAPRREEKIAGNWYAGHNKPRVEGASTTEREINTRPAESRRRKRLALSIPQTVTNQTMKNNVILSEKTENDS</sequence>
<organism evidence="2 3">
    <name type="scientific">Henosepilachna vigintioctopunctata</name>
    <dbReference type="NCBI Taxonomy" id="420089"/>
    <lineage>
        <taxon>Eukaryota</taxon>
        <taxon>Metazoa</taxon>
        <taxon>Ecdysozoa</taxon>
        <taxon>Arthropoda</taxon>
        <taxon>Hexapoda</taxon>
        <taxon>Insecta</taxon>
        <taxon>Pterygota</taxon>
        <taxon>Neoptera</taxon>
        <taxon>Endopterygota</taxon>
        <taxon>Coleoptera</taxon>
        <taxon>Polyphaga</taxon>
        <taxon>Cucujiformia</taxon>
        <taxon>Coccinelloidea</taxon>
        <taxon>Coccinellidae</taxon>
        <taxon>Epilachninae</taxon>
        <taxon>Epilachnini</taxon>
        <taxon>Henosepilachna</taxon>
    </lineage>
</organism>
<feature type="region of interest" description="Disordered" evidence="1">
    <location>
        <begin position="57"/>
        <end position="85"/>
    </location>
</feature>
<protein>
    <submittedName>
        <fullName evidence="2">Uncharacterized protein</fullName>
    </submittedName>
</protein>
<proteinExistence type="predicted"/>
<evidence type="ECO:0000313" key="2">
    <source>
        <dbReference type="EMBL" id="KAK9870681.1"/>
    </source>
</evidence>
<accession>A0AAW1TRC8</accession>
<dbReference type="AlphaFoldDB" id="A0AAW1TRC8"/>
<gene>
    <name evidence="2" type="ORF">WA026_008252</name>
</gene>
<evidence type="ECO:0000313" key="3">
    <source>
        <dbReference type="Proteomes" id="UP001431783"/>
    </source>
</evidence>
<dbReference type="EMBL" id="JARQZJ010000003">
    <property type="protein sequence ID" value="KAK9870681.1"/>
    <property type="molecule type" value="Genomic_DNA"/>
</dbReference>